<evidence type="ECO:0000313" key="1">
    <source>
        <dbReference type="EMBL" id="OIQ66310.1"/>
    </source>
</evidence>
<sequence>MFAAQVLLARLGGKHGAVFGALAGELVVGALVEGQLFVLKMQDAVHRAVQQAAVVADDQNGVGIFLQIRLEPERTFKVEVVGWFVEQQEVRLREQHARQRHPHAPAAGEVRAGHQLLFRRKAQPLQDRRRAPLCRPGVDIGKTVLDIGDAVRIGCRLGFGHQFGAFGVRRKDGFQQRGRGRGHLLRDAADAGAGGQADVAALQHQLAADQAEKRGFPRPIAADEAHFVTGGNTSGRALEQWAAVNGITDVFDAEHGASPASSGAERQSVGFQASRAVIAGRRN</sequence>
<comment type="caution">
    <text evidence="1">The sequence shown here is derived from an EMBL/GenBank/DDBJ whole genome shotgun (WGS) entry which is preliminary data.</text>
</comment>
<dbReference type="EMBL" id="MLJW01006693">
    <property type="protein sequence ID" value="OIQ66310.1"/>
    <property type="molecule type" value="Genomic_DNA"/>
</dbReference>
<proteinExistence type="predicted"/>
<name>A0A1J5P548_9ZZZZ</name>
<gene>
    <name evidence="1" type="ORF">GALL_521220</name>
</gene>
<dbReference type="AntiFam" id="ANF00142">
    <property type="entry name" value="Shadow ORF (opposite yadG)"/>
</dbReference>
<accession>A0A1J5P548</accession>
<protein>
    <submittedName>
        <fullName evidence="1">Uncharacterized protein</fullName>
    </submittedName>
</protein>
<organism evidence="1">
    <name type="scientific">mine drainage metagenome</name>
    <dbReference type="NCBI Taxonomy" id="410659"/>
    <lineage>
        <taxon>unclassified sequences</taxon>
        <taxon>metagenomes</taxon>
        <taxon>ecological metagenomes</taxon>
    </lineage>
</organism>
<dbReference type="AlphaFoldDB" id="A0A1J5P548"/>
<reference evidence="1" key="1">
    <citation type="submission" date="2016-10" db="EMBL/GenBank/DDBJ databases">
        <title>Sequence of Gallionella enrichment culture.</title>
        <authorList>
            <person name="Poehlein A."/>
            <person name="Muehling M."/>
            <person name="Daniel R."/>
        </authorList>
    </citation>
    <scope>NUCLEOTIDE SEQUENCE</scope>
</reference>